<feature type="compositionally biased region" description="Basic and acidic residues" evidence="1">
    <location>
        <begin position="412"/>
        <end position="423"/>
    </location>
</feature>
<accession>A0A8H3Z9R6</accession>
<dbReference type="EMBL" id="WNWR01000095">
    <property type="protein sequence ID" value="KAE9991435.1"/>
    <property type="molecule type" value="Genomic_DNA"/>
</dbReference>
<dbReference type="AlphaFoldDB" id="A0A8H3Z9R6"/>
<dbReference type="SMART" id="SM00444">
    <property type="entry name" value="GYF"/>
    <property type="match status" value="1"/>
</dbReference>
<name>A0A8H3Z9R6_VENIN</name>
<dbReference type="PROSITE" id="PS50829">
    <property type="entry name" value="GYF"/>
    <property type="match status" value="1"/>
</dbReference>
<feature type="region of interest" description="Disordered" evidence="1">
    <location>
        <begin position="488"/>
        <end position="518"/>
    </location>
</feature>
<dbReference type="InterPro" id="IPR035445">
    <property type="entry name" value="GYF-like_dom_sf"/>
</dbReference>
<evidence type="ECO:0000256" key="1">
    <source>
        <dbReference type="SAM" id="MobiDB-lite"/>
    </source>
</evidence>
<feature type="region of interest" description="Disordered" evidence="1">
    <location>
        <begin position="349"/>
        <end position="446"/>
    </location>
</feature>
<dbReference type="InterPro" id="IPR003169">
    <property type="entry name" value="GYF"/>
</dbReference>
<comment type="caution">
    <text evidence="3">The sequence shown here is derived from an EMBL/GenBank/DDBJ whole genome shotgun (WGS) entry which is preliminary data.</text>
</comment>
<evidence type="ECO:0000313" key="4">
    <source>
        <dbReference type="Proteomes" id="UP000490939"/>
    </source>
</evidence>
<keyword evidence="4" id="KW-1185">Reference proteome</keyword>
<feature type="region of interest" description="Disordered" evidence="1">
    <location>
        <begin position="537"/>
        <end position="584"/>
    </location>
</feature>
<dbReference type="Pfam" id="PF02213">
    <property type="entry name" value="GYF"/>
    <property type="match status" value="1"/>
</dbReference>
<feature type="domain" description="GYF" evidence="2">
    <location>
        <begin position="181"/>
        <end position="236"/>
    </location>
</feature>
<evidence type="ECO:0000259" key="2">
    <source>
        <dbReference type="PROSITE" id="PS50829"/>
    </source>
</evidence>
<dbReference type="PANTHER" id="PTHR14445">
    <property type="entry name" value="GRB10 INTERACTING GYF PROTEIN"/>
    <property type="match status" value="1"/>
</dbReference>
<dbReference type="GO" id="GO:0005829">
    <property type="term" value="C:cytosol"/>
    <property type="evidence" value="ECO:0007669"/>
    <property type="project" value="TreeGrafter"/>
</dbReference>
<proteinExistence type="predicted"/>
<gene>
    <name evidence="3" type="ORF">EG327_011664</name>
</gene>
<organism evidence="3 4">
    <name type="scientific">Venturia inaequalis</name>
    <name type="common">Apple scab fungus</name>
    <dbReference type="NCBI Taxonomy" id="5025"/>
    <lineage>
        <taxon>Eukaryota</taxon>
        <taxon>Fungi</taxon>
        <taxon>Dikarya</taxon>
        <taxon>Ascomycota</taxon>
        <taxon>Pezizomycotina</taxon>
        <taxon>Dothideomycetes</taxon>
        <taxon>Pleosporomycetidae</taxon>
        <taxon>Venturiales</taxon>
        <taxon>Venturiaceae</taxon>
        <taxon>Venturia</taxon>
    </lineage>
</organism>
<sequence length="659" mass="73716">MSVALYKDSKFLVILAEHYGKSGSRARQASVKRISQLQTSKQRPSKTLLYKGILPRADSEATLVNPSFRHAIGRRNAFAIPAGGANVVPVAHAFADRFPHYDETSNLRSAAWETGPLRAQVGSPPGCYDTRVPARRSPQQDTTEQYQIQRRLRRSTFAIPIDGIDRWLSVRDNRQMVTPHRMRWVYKDPNNNTQGPWSGIEMDYWHRKGYLPPKLMIKRVEDLEFEPLAQLTRRLGDSRVPFLMPQVGVPHDTITEAEDVATTNVLPLTHENLAAFTGPPLMLRIWRPEALRGSRGRQPFARNARNTTFELPRDIVAARFGMRQTNLFPRDDDPLLPTLPVIVNMPPATAASTTETDGQIVENPGTMDETSAARDRAPLPPQNPTHLNALPPGYSSGPNSRISTESSANRGLPKDPRHPEVAHRSTRVNPRGSPIRRIRPRGNVDPSFRAAMANSSSDDEQVSMKASKYRFRQRGPLGFVMRSYSMPSPGLSTSQATADQSVEQTESHVQQTGGNLEDTRQRQEAVDLDEFLARLTRMPPPVSGSRSRHAPGAVNSNIKPPVPAPSHSIPHPSSTPPYPIPPKADKVKIPHIQNQSITTLKKELHNRDECIELLKKQLQNCDESAVLLQKELQHRDELIRVLEADVGLTSRTFRRDGEL</sequence>
<feature type="compositionally biased region" description="Polar residues" evidence="1">
    <location>
        <begin position="396"/>
        <end position="409"/>
    </location>
</feature>
<dbReference type="Proteomes" id="UP000490939">
    <property type="component" value="Unassembled WGS sequence"/>
</dbReference>
<protein>
    <recommendedName>
        <fullName evidence="2">GYF domain-containing protein</fullName>
    </recommendedName>
</protein>
<feature type="compositionally biased region" description="Polar residues" evidence="1">
    <location>
        <begin position="490"/>
        <end position="514"/>
    </location>
</feature>
<feature type="compositionally biased region" description="Pro residues" evidence="1">
    <location>
        <begin position="573"/>
        <end position="582"/>
    </location>
</feature>
<dbReference type="SUPFAM" id="SSF55277">
    <property type="entry name" value="GYF domain"/>
    <property type="match status" value="1"/>
</dbReference>
<evidence type="ECO:0000313" key="3">
    <source>
        <dbReference type="EMBL" id="KAE9991435.1"/>
    </source>
</evidence>
<dbReference type="InterPro" id="IPR051640">
    <property type="entry name" value="GRB10-interact_GYF"/>
</dbReference>
<dbReference type="Gene3D" id="3.30.1490.40">
    <property type="match status" value="1"/>
</dbReference>
<dbReference type="PANTHER" id="PTHR14445:SF36">
    <property type="entry name" value="FI03272P-RELATED"/>
    <property type="match status" value="1"/>
</dbReference>
<feature type="region of interest" description="Disordered" evidence="1">
    <location>
        <begin position="118"/>
        <end position="143"/>
    </location>
</feature>
<reference evidence="3 4" key="1">
    <citation type="submission" date="2019-07" db="EMBL/GenBank/DDBJ databases">
        <title>Venturia inaequalis Genome Resource.</title>
        <authorList>
            <person name="Lichtner F.J."/>
        </authorList>
    </citation>
    <scope>NUCLEOTIDE SEQUENCE [LARGE SCALE GENOMIC DNA]</scope>
    <source>
        <strain evidence="3 4">DMI_063113</strain>
    </source>
</reference>